<dbReference type="CDD" id="cd02440">
    <property type="entry name" value="AdoMet_MTases"/>
    <property type="match status" value="1"/>
</dbReference>
<proteinExistence type="predicted"/>
<sequence length="232" mass="25412">MSAAADTARVMDGVYRNQRHIYDLTRKYYLLGRDVLIDRLAPPVGAQVLEVGCGTGRNLIAAAKRYPDAQFYGFDISSQMLETARANVAKAGLSDRIALNLGDASDPHVILGFGQRHLAEEGFDRVFFSYTLSMIPVWQQALVVGSSVLKADGRMSVVDFGQQDGLPRMFRHGLFAWLKAFHVEPRAELRSILSDVAGTNGYSESFSSLYRGYAVYAELQAGASGLHSPATK</sequence>
<keyword evidence="3" id="KW-1185">Reference proteome</keyword>
<keyword evidence="2" id="KW-0489">Methyltransferase</keyword>
<dbReference type="InterPro" id="IPR050723">
    <property type="entry name" value="CFA/CMAS"/>
</dbReference>
<dbReference type="Gene3D" id="3.40.50.150">
    <property type="entry name" value="Vaccinia Virus protein VP39"/>
    <property type="match status" value="1"/>
</dbReference>
<organism evidence="2 3">
    <name type="scientific">Roseibium limicola</name>
    <dbReference type="NCBI Taxonomy" id="2816037"/>
    <lineage>
        <taxon>Bacteria</taxon>
        <taxon>Pseudomonadati</taxon>
        <taxon>Pseudomonadota</taxon>
        <taxon>Alphaproteobacteria</taxon>
        <taxon>Hyphomicrobiales</taxon>
        <taxon>Stappiaceae</taxon>
        <taxon>Roseibium</taxon>
    </lineage>
</organism>
<dbReference type="AlphaFoldDB" id="A0A939EN79"/>
<dbReference type="GO" id="GO:0032259">
    <property type="term" value="P:methylation"/>
    <property type="evidence" value="ECO:0007669"/>
    <property type="project" value="UniProtKB-KW"/>
</dbReference>
<protein>
    <submittedName>
        <fullName evidence="2">Methyltransferase domain-containing protein</fullName>
    </submittedName>
</protein>
<dbReference type="PANTHER" id="PTHR43667:SF2">
    <property type="entry name" value="FATTY ACID C-METHYL TRANSFERASE"/>
    <property type="match status" value="1"/>
</dbReference>
<evidence type="ECO:0000259" key="1">
    <source>
        <dbReference type="Pfam" id="PF13847"/>
    </source>
</evidence>
<dbReference type="PANTHER" id="PTHR43667">
    <property type="entry name" value="CYCLOPROPANE-FATTY-ACYL-PHOSPHOLIPID SYNTHASE"/>
    <property type="match status" value="1"/>
</dbReference>
<dbReference type="Pfam" id="PF13847">
    <property type="entry name" value="Methyltransf_31"/>
    <property type="match status" value="1"/>
</dbReference>
<dbReference type="EMBL" id="JAFLNF010000003">
    <property type="protein sequence ID" value="MBO0345508.1"/>
    <property type="molecule type" value="Genomic_DNA"/>
</dbReference>
<evidence type="ECO:0000313" key="2">
    <source>
        <dbReference type="EMBL" id="MBO0345508.1"/>
    </source>
</evidence>
<comment type="caution">
    <text evidence="2">The sequence shown here is derived from an EMBL/GenBank/DDBJ whole genome shotgun (WGS) entry which is preliminary data.</text>
</comment>
<dbReference type="RefSeq" id="WP_206940133.1">
    <property type="nucleotide sequence ID" value="NZ_JAFLNF010000003.1"/>
</dbReference>
<name>A0A939EN79_9HYPH</name>
<feature type="domain" description="Methyltransferase" evidence="1">
    <location>
        <begin position="45"/>
        <end position="172"/>
    </location>
</feature>
<reference evidence="2" key="1">
    <citation type="submission" date="2021-03" db="EMBL/GenBank/DDBJ databases">
        <title>Roseibium sp. CAU 1637 isolated from Incheon.</title>
        <authorList>
            <person name="Kim W."/>
        </authorList>
    </citation>
    <scope>NUCLEOTIDE SEQUENCE</scope>
    <source>
        <strain evidence="2">CAU 1637</strain>
    </source>
</reference>
<dbReference type="InterPro" id="IPR029063">
    <property type="entry name" value="SAM-dependent_MTases_sf"/>
</dbReference>
<dbReference type="GO" id="GO:0008168">
    <property type="term" value="F:methyltransferase activity"/>
    <property type="evidence" value="ECO:0007669"/>
    <property type="project" value="UniProtKB-KW"/>
</dbReference>
<evidence type="ECO:0000313" key="3">
    <source>
        <dbReference type="Proteomes" id="UP000664779"/>
    </source>
</evidence>
<dbReference type="Proteomes" id="UP000664779">
    <property type="component" value="Unassembled WGS sequence"/>
</dbReference>
<keyword evidence="2" id="KW-0808">Transferase</keyword>
<dbReference type="SUPFAM" id="SSF53335">
    <property type="entry name" value="S-adenosyl-L-methionine-dependent methyltransferases"/>
    <property type="match status" value="1"/>
</dbReference>
<gene>
    <name evidence="2" type="ORF">J0X15_09775</name>
</gene>
<dbReference type="InterPro" id="IPR025714">
    <property type="entry name" value="Methyltranfer_dom"/>
</dbReference>
<accession>A0A939EN79</accession>